<reference evidence="3 4" key="1">
    <citation type="submission" date="2014-10" db="EMBL/GenBank/DDBJ databases">
        <title>Whole genome sequence of Francisella endociliophora strain FSC1006, isolated from a laboratory culture of the marine ciliate Euplotes raikovi.</title>
        <authorList>
            <person name="Granberg M."/>
            <person name="Backman S."/>
            <person name="Lundmark E."/>
            <person name="Nilsson E."/>
            <person name="Karlsson E."/>
            <person name="Thelaus J."/>
            <person name="Ohrman C."/>
            <person name="Larkeryd A."/>
            <person name="Stenberg P."/>
        </authorList>
    </citation>
    <scope>NUCLEOTIDE SEQUENCE [LARGE SCALE GENOMIC DNA]</scope>
    <source>
        <strain evidence="3 4">FSC1006</strain>
    </source>
</reference>
<keyword evidence="4" id="KW-1185">Reference proteome</keyword>
<dbReference type="InterPro" id="IPR050300">
    <property type="entry name" value="GDXG_lipolytic_enzyme"/>
</dbReference>
<dbReference type="SUPFAM" id="SSF53474">
    <property type="entry name" value="alpha/beta-Hydrolases"/>
    <property type="match status" value="1"/>
</dbReference>
<proteinExistence type="predicted"/>
<dbReference type="HOGENOM" id="CLU_012494_6_4_6"/>
<evidence type="ECO:0000313" key="3">
    <source>
        <dbReference type="EMBL" id="AIT08739.1"/>
    </source>
</evidence>
<dbReference type="PANTHER" id="PTHR48081:SF8">
    <property type="entry name" value="ALPHA_BETA HYDROLASE FOLD-3 DOMAIN-CONTAINING PROTEIN-RELATED"/>
    <property type="match status" value="1"/>
</dbReference>
<dbReference type="AlphaFoldDB" id="A0A097EME1"/>
<dbReference type="PANTHER" id="PTHR48081">
    <property type="entry name" value="AB HYDROLASE SUPERFAMILY PROTEIN C4A8.06C"/>
    <property type="match status" value="1"/>
</dbReference>
<sequence length="307" mass="35566">MPYHPSLEAMLDTPEIRRIKKLDLREQREIFGKLSVEQINRIPKPDINENDIKLENDTILRHYQPKNAATDKSVLFIHGGGWCLSSINTYDHVCRYLCDQGNINIFSLEYGLAPEHRFPAAVNHALFAYDWLYNNAKQYNISPDNIFVMGDSAGGNLVTIICHERQKNMPKAQILVYPSVDKYTNYASNKKFDEYKYHLTKEWCNMFLDGYLGDEIMSNHENLKKPRISPLFYENTQQPDTLIIAATHDILIDGIYAYEKKLKDQGVFVETHYDDEMYHGFMGLIGMSPLQNAKTALDKAIKFINER</sequence>
<dbReference type="InterPro" id="IPR013094">
    <property type="entry name" value="AB_hydrolase_3"/>
</dbReference>
<name>A0A097EME1_9GAMM</name>
<evidence type="ECO:0000313" key="4">
    <source>
        <dbReference type="Proteomes" id="UP000029672"/>
    </source>
</evidence>
<dbReference type="STRING" id="1547445.LO80_01280"/>
<feature type="domain" description="Alpha/beta hydrolase fold-3" evidence="2">
    <location>
        <begin position="74"/>
        <end position="282"/>
    </location>
</feature>
<dbReference type="OrthoDB" id="5729797at2"/>
<dbReference type="EMBL" id="CP009574">
    <property type="protein sequence ID" value="AIT08739.1"/>
    <property type="molecule type" value="Genomic_DNA"/>
</dbReference>
<dbReference type="eggNOG" id="COG0657">
    <property type="taxonomic scope" value="Bacteria"/>
</dbReference>
<dbReference type="Gene3D" id="3.40.50.1820">
    <property type="entry name" value="alpha/beta hydrolase"/>
    <property type="match status" value="1"/>
</dbReference>
<dbReference type="RefSeq" id="WP_040007821.1">
    <property type="nucleotide sequence ID" value="NZ_CP009574.1"/>
</dbReference>
<dbReference type="Proteomes" id="UP000029672">
    <property type="component" value="Chromosome"/>
</dbReference>
<dbReference type="GO" id="GO:0016787">
    <property type="term" value="F:hydrolase activity"/>
    <property type="evidence" value="ECO:0007669"/>
    <property type="project" value="UniProtKB-KW"/>
</dbReference>
<protein>
    <submittedName>
        <fullName evidence="3">Esterase</fullName>
    </submittedName>
</protein>
<gene>
    <name evidence="3" type="ORF">LO80_01280</name>
</gene>
<dbReference type="KEGG" id="frf:LO80_01280"/>
<dbReference type="InterPro" id="IPR029058">
    <property type="entry name" value="AB_hydrolase_fold"/>
</dbReference>
<dbReference type="Pfam" id="PF07859">
    <property type="entry name" value="Abhydrolase_3"/>
    <property type="match status" value="1"/>
</dbReference>
<evidence type="ECO:0000259" key="2">
    <source>
        <dbReference type="Pfam" id="PF07859"/>
    </source>
</evidence>
<evidence type="ECO:0000256" key="1">
    <source>
        <dbReference type="ARBA" id="ARBA00022801"/>
    </source>
</evidence>
<organism evidence="3 4">
    <name type="scientific">Candidatus Francisella endociliophora</name>
    <dbReference type="NCBI Taxonomy" id="653937"/>
    <lineage>
        <taxon>Bacteria</taxon>
        <taxon>Pseudomonadati</taxon>
        <taxon>Pseudomonadota</taxon>
        <taxon>Gammaproteobacteria</taxon>
        <taxon>Thiotrichales</taxon>
        <taxon>Francisellaceae</taxon>
        <taxon>Francisella</taxon>
    </lineage>
</organism>
<keyword evidence="1" id="KW-0378">Hydrolase</keyword>
<accession>A0A097EME1</accession>